<dbReference type="Proteomes" id="UP000278962">
    <property type="component" value="Unassembled WGS sequence"/>
</dbReference>
<dbReference type="RefSeq" id="WP_121255296.1">
    <property type="nucleotide sequence ID" value="NZ_RBIL01000002.1"/>
</dbReference>
<evidence type="ECO:0000256" key="3">
    <source>
        <dbReference type="ARBA" id="ARBA00023163"/>
    </source>
</evidence>
<dbReference type="InterPro" id="IPR019885">
    <property type="entry name" value="Tscrpt_reg_HTH_AsnC-type_CS"/>
</dbReference>
<dbReference type="SUPFAM" id="SSF54909">
    <property type="entry name" value="Dimeric alpha+beta barrel"/>
    <property type="match status" value="1"/>
</dbReference>
<protein>
    <submittedName>
        <fullName evidence="5">DNA-binding Lrp family transcriptional regulator</fullName>
    </submittedName>
</protein>
<dbReference type="AlphaFoldDB" id="A0A660L550"/>
<dbReference type="GO" id="GO:0005829">
    <property type="term" value="C:cytosol"/>
    <property type="evidence" value="ECO:0007669"/>
    <property type="project" value="TreeGrafter"/>
</dbReference>
<dbReference type="SMART" id="SM00344">
    <property type="entry name" value="HTH_ASNC"/>
    <property type="match status" value="1"/>
</dbReference>
<sequence length="142" mass="15834">MDDVDERIVSLLREDGRRSYAAIGREVGLSTAAVKRRVERLEAIGVIQGYTAMVDRGKLGQELQAFIDLRFAGTARMEDIWKAADDVTPVVAAYSVAGDLDAVLHVRVRDMAHLQEVLAHLRNKPEVTGTRTRIILEARNHE</sequence>
<dbReference type="Pfam" id="PF01037">
    <property type="entry name" value="AsnC_trans_reg"/>
    <property type="match status" value="1"/>
</dbReference>
<keyword evidence="1" id="KW-0805">Transcription regulation</keyword>
<keyword evidence="6" id="KW-1185">Reference proteome</keyword>
<dbReference type="GO" id="GO:0043565">
    <property type="term" value="F:sequence-specific DNA binding"/>
    <property type="evidence" value="ECO:0007669"/>
    <property type="project" value="InterPro"/>
</dbReference>
<dbReference type="Gene3D" id="3.30.70.920">
    <property type="match status" value="1"/>
</dbReference>
<dbReference type="Gene3D" id="1.10.10.10">
    <property type="entry name" value="Winged helix-like DNA-binding domain superfamily/Winged helix DNA-binding domain"/>
    <property type="match status" value="1"/>
</dbReference>
<dbReference type="OrthoDB" id="4379331at2"/>
<dbReference type="PANTHER" id="PTHR30154">
    <property type="entry name" value="LEUCINE-RESPONSIVE REGULATORY PROTEIN"/>
    <property type="match status" value="1"/>
</dbReference>
<evidence type="ECO:0000256" key="2">
    <source>
        <dbReference type="ARBA" id="ARBA00023125"/>
    </source>
</evidence>
<dbReference type="PROSITE" id="PS00519">
    <property type="entry name" value="HTH_ASNC_1"/>
    <property type="match status" value="1"/>
</dbReference>
<accession>A0A660L550</accession>
<dbReference type="PRINTS" id="PR00033">
    <property type="entry name" value="HTHASNC"/>
</dbReference>
<reference evidence="5 6" key="1">
    <citation type="submission" date="2018-10" db="EMBL/GenBank/DDBJ databases">
        <title>Genomic Encyclopedia of Archaeal and Bacterial Type Strains, Phase II (KMG-II): from individual species to whole genera.</title>
        <authorList>
            <person name="Goeker M."/>
        </authorList>
    </citation>
    <scope>NUCLEOTIDE SEQUENCE [LARGE SCALE GENOMIC DNA]</scope>
    <source>
        <strain evidence="5 6">DSM 14954</strain>
    </source>
</reference>
<feature type="domain" description="HTH asnC-type" evidence="4">
    <location>
        <begin position="1"/>
        <end position="62"/>
    </location>
</feature>
<keyword evidence="2 5" id="KW-0238">DNA-binding</keyword>
<dbReference type="PROSITE" id="PS50956">
    <property type="entry name" value="HTH_ASNC_2"/>
    <property type="match status" value="1"/>
</dbReference>
<dbReference type="InterPro" id="IPR036390">
    <property type="entry name" value="WH_DNA-bd_sf"/>
</dbReference>
<dbReference type="InterPro" id="IPR019887">
    <property type="entry name" value="Tscrpt_reg_AsnC/Lrp_C"/>
</dbReference>
<dbReference type="InterPro" id="IPR036388">
    <property type="entry name" value="WH-like_DNA-bd_sf"/>
</dbReference>
<proteinExistence type="predicted"/>
<dbReference type="InterPro" id="IPR011008">
    <property type="entry name" value="Dimeric_a/b-barrel"/>
</dbReference>
<dbReference type="Pfam" id="PF13404">
    <property type="entry name" value="HTH_AsnC-type"/>
    <property type="match status" value="1"/>
</dbReference>
<evidence type="ECO:0000259" key="4">
    <source>
        <dbReference type="PROSITE" id="PS50956"/>
    </source>
</evidence>
<evidence type="ECO:0000313" key="5">
    <source>
        <dbReference type="EMBL" id="RKQ87053.1"/>
    </source>
</evidence>
<dbReference type="InterPro" id="IPR019888">
    <property type="entry name" value="Tscrpt_reg_AsnC-like"/>
</dbReference>
<organism evidence="5 6">
    <name type="scientific">Solirubrobacter pauli</name>
    <dbReference type="NCBI Taxonomy" id="166793"/>
    <lineage>
        <taxon>Bacteria</taxon>
        <taxon>Bacillati</taxon>
        <taxon>Actinomycetota</taxon>
        <taxon>Thermoleophilia</taxon>
        <taxon>Solirubrobacterales</taxon>
        <taxon>Solirubrobacteraceae</taxon>
        <taxon>Solirubrobacter</taxon>
    </lineage>
</organism>
<comment type="caution">
    <text evidence="5">The sequence shown here is derived from an EMBL/GenBank/DDBJ whole genome shotgun (WGS) entry which is preliminary data.</text>
</comment>
<dbReference type="SUPFAM" id="SSF46785">
    <property type="entry name" value="Winged helix' DNA-binding domain"/>
    <property type="match status" value="1"/>
</dbReference>
<name>A0A660L550_9ACTN</name>
<evidence type="ECO:0000313" key="6">
    <source>
        <dbReference type="Proteomes" id="UP000278962"/>
    </source>
</evidence>
<gene>
    <name evidence="5" type="ORF">C8N24_5073</name>
</gene>
<dbReference type="PANTHER" id="PTHR30154:SF45">
    <property type="entry name" value="TRANSCRIPTIONAL REGULATORY PROTEIN (PROBABLY ASNC-FAMILY)-RELATED"/>
    <property type="match status" value="1"/>
</dbReference>
<keyword evidence="3" id="KW-0804">Transcription</keyword>
<dbReference type="InterPro" id="IPR000485">
    <property type="entry name" value="AsnC-type_HTH_dom"/>
</dbReference>
<dbReference type="EMBL" id="RBIL01000002">
    <property type="protein sequence ID" value="RKQ87053.1"/>
    <property type="molecule type" value="Genomic_DNA"/>
</dbReference>
<evidence type="ECO:0000256" key="1">
    <source>
        <dbReference type="ARBA" id="ARBA00023015"/>
    </source>
</evidence>
<dbReference type="GO" id="GO:0043200">
    <property type="term" value="P:response to amino acid"/>
    <property type="evidence" value="ECO:0007669"/>
    <property type="project" value="TreeGrafter"/>
</dbReference>